<evidence type="ECO:0000313" key="1">
    <source>
        <dbReference type="EMBL" id="MBK1864981.1"/>
    </source>
</evidence>
<evidence type="ECO:0000313" key="2">
    <source>
        <dbReference type="Proteomes" id="UP000616151"/>
    </source>
</evidence>
<dbReference type="EMBL" id="JAENHL010000004">
    <property type="protein sequence ID" value="MBK1864981.1"/>
    <property type="molecule type" value="Genomic_DNA"/>
</dbReference>
<name>A0ACC5QXP5_9HYPH</name>
<comment type="caution">
    <text evidence="1">The sequence shown here is derived from an EMBL/GenBank/DDBJ whole genome shotgun (WGS) entry which is preliminary data.</text>
</comment>
<accession>A0ACC5QXP5</accession>
<gene>
    <name evidence="1" type="ORF">JHL16_01340</name>
</gene>
<dbReference type="Proteomes" id="UP000616151">
    <property type="component" value="Unassembled WGS sequence"/>
</dbReference>
<protein>
    <submittedName>
        <fullName evidence="1">Uncharacterized protein</fullName>
    </submittedName>
</protein>
<proteinExistence type="predicted"/>
<organism evidence="1 2">
    <name type="scientific">Taklimakanibacter albus</name>
    <dbReference type="NCBI Taxonomy" id="2800327"/>
    <lineage>
        <taxon>Bacteria</taxon>
        <taxon>Pseudomonadati</taxon>
        <taxon>Pseudomonadota</taxon>
        <taxon>Alphaproteobacteria</taxon>
        <taxon>Hyphomicrobiales</taxon>
        <taxon>Aestuariivirgaceae</taxon>
        <taxon>Taklimakanibacter</taxon>
    </lineage>
</organism>
<keyword evidence="2" id="KW-1185">Reference proteome</keyword>
<sequence>MTDLAALEAEAVRRREEFANSLRKFKPKLTPLGLADEALRRLDPQAQAVTATGRTLRRNPLPVIPLLLGLGWLMLEARKPAKAAKPKRPKLKRKDKPLITSQKKE</sequence>
<reference evidence="1" key="1">
    <citation type="submission" date="2021-01" db="EMBL/GenBank/DDBJ databases">
        <authorList>
            <person name="Sun Q."/>
        </authorList>
    </citation>
    <scope>NUCLEOTIDE SEQUENCE</scope>
    <source>
        <strain evidence="1">YIM B02566</strain>
    </source>
</reference>